<gene>
    <name evidence="1" type="ORF">CLV28_1454</name>
</gene>
<organism evidence="1 2">
    <name type="scientific">Sediminihabitans luteus</name>
    <dbReference type="NCBI Taxonomy" id="1138585"/>
    <lineage>
        <taxon>Bacteria</taxon>
        <taxon>Bacillati</taxon>
        <taxon>Actinomycetota</taxon>
        <taxon>Actinomycetes</taxon>
        <taxon>Micrococcales</taxon>
        <taxon>Cellulomonadaceae</taxon>
        <taxon>Sediminihabitans</taxon>
    </lineage>
</organism>
<keyword evidence="2" id="KW-1185">Reference proteome</keyword>
<dbReference type="Proteomes" id="UP000231693">
    <property type="component" value="Unassembled WGS sequence"/>
</dbReference>
<accession>A0A2M9CPY1</accession>
<proteinExistence type="predicted"/>
<dbReference type="RefSeq" id="WP_157802557.1">
    <property type="nucleotide sequence ID" value="NZ_BOOX01000002.1"/>
</dbReference>
<name>A0A2M9CPY1_9CELL</name>
<protein>
    <submittedName>
        <fullName evidence="1">Uncharacterized protein</fullName>
    </submittedName>
</protein>
<evidence type="ECO:0000313" key="1">
    <source>
        <dbReference type="EMBL" id="PJJ73969.1"/>
    </source>
</evidence>
<dbReference type="EMBL" id="PGFE01000002">
    <property type="protein sequence ID" value="PJJ73969.1"/>
    <property type="molecule type" value="Genomic_DNA"/>
</dbReference>
<dbReference type="AlphaFoldDB" id="A0A2M9CPY1"/>
<comment type="caution">
    <text evidence="1">The sequence shown here is derived from an EMBL/GenBank/DDBJ whole genome shotgun (WGS) entry which is preliminary data.</text>
</comment>
<evidence type="ECO:0000313" key="2">
    <source>
        <dbReference type="Proteomes" id="UP000231693"/>
    </source>
</evidence>
<sequence length="169" mass="18137">MSIFRRAALPDDVRRVVPPGDRALAAAALDGGGWVVATRELLCVVHDAADPAVRRAWSDVDRAGFDPREAELTVEWVDGAPPLTLRLASPVSSRVPQVLRERVQSSVVLAEVLTLAHGRRVKVAVRRGRGGTLFSQVQADPGVDLDDPEVLARVDAAEARVRSASGLPR</sequence>
<reference evidence="1 2" key="1">
    <citation type="submission" date="2017-11" db="EMBL/GenBank/DDBJ databases">
        <title>Genomic Encyclopedia of Archaeal and Bacterial Type Strains, Phase II (KMG-II): From Individual Species to Whole Genera.</title>
        <authorList>
            <person name="Goeker M."/>
        </authorList>
    </citation>
    <scope>NUCLEOTIDE SEQUENCE [LARGE SCALE GENOMIC DNA]</scope>
    <source>
        <strain evidence="1 2">DSM 25478</strain>
    </source>
</reference>
<dbReference type="OrthoDB" id="3260805at2"/>